<accession>U6MV34</accession>
<feature type="compositionally biased region" description="Low complexity" evidence="1">
    <location>
        <begin position="15"/>
        <end position="41"/>
    </location>
</feature>
<evidence type="ECO:0000313" key="3">
    <source>
        <dbReference type="Proteomes" id="UP000030754"/>
    </source>
</evidence>
<evidence type="ECO:0000313" key="2">
    <source>
        <dbReference type="EMBL" id="CDJ66963.1"/>
    </source>
</evidence>
<feature type="compositionally biased region" description="Low complexity" evidence="1">
    <location>
        <begin position="57"/>
        <end position="68"/>
    </location>
</feature>
<dbReference type="RefSeq" id="XP_013435430.1">
    <property type="nucleotide sequence ID" value="XM_013579976.1"/>
</dbReference>
<keyword evidence="3" id="KW-1185">Reference proteome</keyword>
<name>U6MV34_9EIME</name>
<dbReference type="Proteomes" id="UP000030754">
    <property type="component" value="Unassembled WGS sequence"/>
</dbReference>
<dbReference type="GeneID" id="25472956"/>
<dbReference type="VEuPathDB" id="ToxoDB:ENH_00027900"/>
<proteinExistence type="predicted"/>
<sequence length="74" mass="7357">MVQWCRGQVLQSQNQAAAAAAGAPQQGAAAAAAAPLQQTAADESSVLGPPAKRLRASEGSVSSDSSADLSDDDF</sequence>
<reference evidence="2" key="2">
    <citation type="submission" date="2013-10" db="EMBL/GenBank/DDBJ databases">
        <authorList>
            <person name="Aslett M."/>
        </authorList>
    </citation>
    <scope>NUCLEOTIDE SEQUENCE [LARGE SCALE GENOMIC DNA]</scope>
    <source>
        <strain evidence="2">Houghton</strain>
    </source>
</reference>
<protein>
    <submittedName>
        <fullName evidence="2">Uncharacterized protein</fullName>
    </submittedName>
</protein>
<feature type="region of interest" description="Disordered" evidence="1">
    <location>
        <begin position="13"/>
        <end position="74"/>
    </location>
</feature>
<dbReference type="AlphaFoldDB" id="U6MV34"/>
<organism evidence="2 3">
    <name type="scientific">Eimeria necatrix</name>
    <dbReference type="NCBI Taxonomy" id="51315"/>
    <lineage>
        <taxon>Eukaryota</taxon>
        <taxon>Sar</taxon>
        <taxon>Alveolata</taxon>
        <taxon>Apicomplexa</taxon>
        <taxon>Conoidasida</taxon>
        <taxon>Coccidia</taxon>
        <taxon>Eucoccidiorida</taxon>
        <taxon>Eimeriorina</taxon>
        <taxon>Eimeriidae</taxon>
        <taxon>Eimeria</taxon>
    </lineage>
</organism>
<dbReference type="EMBL" id="HG723924">
    <property type="protein sequence ID" value="CDJ66963.1"/>
    <property type="molecule type" value="Genomic_DNA"/>
</dbReference>
<gene>
    <name evidence="2" type="ORF">ENH_00027900</name>
</gene>
<evidence type="ECO:0000256" key="1">
    <source>
        <dbReference type="SAM" id="MobiDB-lite"/>
    </source>
</evidence>
<reference evidence="2" key="1">
    <citation type="submission" date="2013-10" db="EMBL/GenBank/DDBJ databases">
        <title>Genomic analysis of the causative agents of coccidiosis in chickens.</title>
        <authorList>
            <person name="Reid A.J."/>
            <person name="Blake D."/>
            <person name="Billington K."/>
            <person name="Browne H."/>
            <person name="Dunn M."/>
            <person name="Hung S."/>
            <person name="Kawahara F."/>
            <person name="Miranda-Saavedra D."/>
            <person name="Mourier T."/>
            <person name="Nagra H."/>
            <person name="Otto T.D."/>
            <person name="Rawlings N."/>
            <person name="Sanchez A."/>
            <person name="Sanders M."/>
            <person name="Subramaniam C."/>
            <person name="Tay Y."/>
            <person name="Dear P."/>
            <person name="Doerig C."/>
            <person name="Gruber A."/>
            <person name="Parkinson J."/>
            <person name="Shirley M."/>
            <person name="Wan K.L."/>
            <person name="Berriman M."/>
            <person name="Tomley F."/>
            <person name="Pain A."/>
        </authorList>
    </citation>
    <scope>NUCLEOTIDE SEQUENCE [LARGE SCALE GENOMIC DNA]</scope>
    <source>
        <strain evidence="2">Houghton</strain>
    </source>
</reference>